<protein>
    <recommendedName>
        <fullName evidence="1">DUF4097 domain-containing protein</fullName>
    </recommendedName>
</protein>
<accession>A0ABV6YT69</accession>
<dbReference type="Proteomes" id="UP001594351">
    <property type="component" value="Unassembled WGS sequence"/>
</dbReference>
<dbReference type="PANTHER" id="PTHR34094">
    <property type="match status" value="1"/>
</dbReference>
<sequence>MIRLIISIIILSLICAPLLAGTQERKFEMASGKELTVDIDLGGAVDIIGWDKEVFFVTIKYRGTVYEADAVEIEKTAAGVEIEVHADAWQEGESPDLQIKIPQNTNISINTLGGDVSLSKLEGSFKGQSTGGDLVLKQLKGDINMTTIGGDINLADSDLDGKLSSIGGSVNFEDVVGNVDGKTIAGEVHYKNVKARDTLEQRAPSPSKLDDLLKKTIQIQNSIGDLSELKELEQLADLSGIVEISSILGNKTGDIDIYEAPDGADLQTMGGDIKVHKASKYIKAHTMGGQIEIDHLEGKASVSTMGGNILIRAVDGPVKAKTMAGNIQVVMIGQADQGERAVSLTSLYGNIEITLPQNFSGDFDVELAYTKNSSQKFKIQSDFKLKIEETKEWQHTSGTPRKSIIGKGKIRGGKNKVRIRTINGDITIRESK</sequence>
<feature type="domain" description="DUF4097" evidence="1">
    <location>
        <begin position="252"/>
        <end position="429"/>
    </location>
</feature>
<dbReference type="PANTHER" id="PTHR34094:SF1">
    <property type="entry name" value="PROTEIN FAM185A"/>
    <property type="match status" value="1"/>
</dbReference>
<keyword evidence="3" id="KW-1185">Reference proteome</keyword>
<evidence type="ECO:0000313" key="2">
    <source>
        <dbReference type="EMBL" id="MFC1849399.1"/>
    </source>
</evidence>
<name>A0ABV6YT69_UNCC1</name>
<dbReference type="EMBL" id="JBHPBY010000036">
    <property type="protein sequence ID" value="MFC1849399.1"/>
    <property type="molecule type" value="Genomic_DNA"/>
</dbReference>
<dbReference type="Pfam" id="PF13349">
    <property type="entry name" value="DUF4097"/>
    <property type="match status" value="1"/>
</dbReference>
<proteinExistence type="predicted"/>
<reference evidence="2 3" key="1">
    <citation type="submission" date="2024-09" db="EMBL/GenBank/DDBJ databases">
        <title>Laminarin stimulates single cell rates of sulfate reduction while oxygen inhibits transcriptomic activity in coastal marine sediment.</title>
        <authorList>
            <person name="Lindsay M."/>
            <person name="Orcutt B."/>
            <person name="Emerson D."/>
            <person name="Stepanauskas R."/>
            <person name="D'Angelo T."/>
        </authorList>
    </citation>
    <scope>NUCLEOTIDE SEQUENCE [LARGE SCALE GENOMIC DNA]</scope>
    <source>
        <strain evidence="2">SAG AM-311-K15</strain>
    </source>
</reference>
<evidence type="ECO:0000259" key="1">
    <source>
        <dbReference type="Pfam" id="PF13349"/>
    </source>
</evidence>
<organism evidence="2 3">
    <name type="scientific">candidate division CSSED10-310 bacterium</name>
    <dbReference type="NCBI Taxonomy" id="2855610"/>
    <lineage>
        <taxon>Bacteria</taxon>
        <taxon>Bacteria division CSSED10-310</taxon>
    </lineage>
</organism>
<comment type="caution">
    <text evidence="2">The sequence shown here is derived from an EMBL/GenBank/DDBJ whole genome shotgun (WGS) entry which is preliminary data.</text>
</comment>
<evidence type="ECO:0000313" key="3">
    <source>
        <dbReference type="Proteomes" id="UP001594351"/>
    </source>
</evidence>
<gene>
    <name evidence="2" type="ORF">ACFL27_04235</name>
</gene>
<dbReference type="InterPro" id="IPR025164">
    <property type="entry name" value="Toastrack_DUF4097"/>
</dbReference>